<keyword evidence="1" id="KW-0812">Transmembrane</keyword>
<reference evidence="2 3" key="1">
    <citation type="submission" date="2017-02" db="EMBL/GenBank/DDBJ databases">
        <authorList>
            <person name="Peterson S.W."/>
        </authorList>
    </citation>
    <scope>NUCLEOTIDE SEQUENCE [LARGE SCALE GENOMIC DNA]</scope>
    <source>
        <strain evidence="2 3">B Mb 05.01</strain>
    </source>
</reference>
<evidence type="ECO:0000313" key="3">
    <source>
        <dbReference type="Proteomes" id="UP000196320"/>
    </source>
</evidence>
<keyword evidence="1" id="KW-1133">Transmembrane helix</keyword>
<accession>A0A1R4JV40</accession>
<protein>
    <submittedName>
        <fullName evidence="2">Uncharacterized protein</fullName>
    </submittedName>
</protein>
<name>A0A1R4JV40_9MICO</name>
<dbReference type="Proteomes" id="UP000196320">
    <property type="component" value="Unassembled WGS sequence"/>
</dbReference>
<proteinExistence type="predicted"/>
<feature type="transmembrane region" description="Helical" evidence="1">
    <location>
        <begin position="151"/>
        <end position="170"/>
    </location>
</feature>
<sequence length="203" mass="20728">MLTVVSLGAYPLAATIFAVTAGIGTAPDAATLSALAFWCAQVALGIAAVGLGHLLRTRTPILAPLAAGLLLLSAFAHAASAGLMLGRAAGQGAADAWGANALAMLALVSLSLGTILLAVALFRSKLSIGWVGIVLLGWMVVEFGLSGMGLWAMLAGAAMLFTGFFVLAIVTARSNLAVWTTAAEMATQPVRREQPRRSASIRR</sequence>
<dbReference type="AlphaFoldDB" id="A0A1R4JV40"/>
<organism evidence="2 3">
    <name type="scientific">Microbacterium esteraromaticum</name>
    <dbReference type="NCBI Taxonomy" id="57043"/>
    <lineage>
        <taxon>Bacteria</taxon>
        <taxon>Bacillati</taxon>
        <taxon>Actinomycetota</taxon>
        <taxon>Actinomycetes</taxon>
        <taxon>Micrococcales</taxon>
        <taxon>Microbacteriaceae</taxon>
        <taxon>Microbacterium</taxon>
    </lineage>
</organism>
<dbReference type="EMBL" id="FUKO01000020">
    <property type="protein sequence ID" value="SJN35950.1"/>
    <property type="molecule type" value="Genomic_DNA"/>
</dbReference>
<keyword evidence="1" id="KW-0472">Membrane</keyword>
<feature type="transmembrane region" description="Helical" evidence="1">
    <location>
        <begin position="97"/>
        <end position="121"/>
    </location>
</feature>
<evidence type="ECO:0000313" key="2">
    <source>
        <dbReference type="EMBL" id="SJN35950.1"/>
    </source>
</evidence>
<gene>
    <name evidence="2" type="ORF">FM104_09115</name>
</gene>
<feature type="transmembrane region" description="Helical" evidence="1">
    <location>
        <begin position="128"/>
        <end position="145"/>
    </location>
</feature>
<feature type="transmembrane region" description="Helical" evidence="1">
    <location>
        <begin position="62"/>
        <end position="85"/>
    </location>
</feature>
<feature type="transmembrane region" description="Helical" evidence="1">
    <location>
        <begin position="34"/>
        <end position="55"/>
    </location>
</feature>
<keyword evidence="3" id="KW-1185">Reference proteome</keyword>
<evidence type="ECO:0000256" key="1">
    <source>
        <dbReference type="SAM" id="Phobius"/>
    </source>
</evidence>